<dbReference type="InterPro" id="IPR002078">
    <property type="entry name" value="Sigma_54_int"/>
</dbReference>
<keyword evidence="2" id="KW-0902">Two-component regulatory system</keyword>
<dbReference type="GO" id="GO:0005524">
    <property type="term" value="F:ATP binding"/>
    <property type="evidence" value="ECO:0007669"/>
    <property type="project" value="InterPro"/>
</dbReference>
<dbReference type="SUPFAM" id="SSF52172">
    <property type="entry name" value="CheY-like"/>
    <property type="match status" value="1"/>
</dbReference>
<dbReference type="GO" id="GO:0000160">
    <property type="term" value="P:phosphorelay signal transduction system"/>
    <property type="evidence" value="ECO:0007669"/>
    <property type="project" value="UniProtKB-KW"/>
</dbReference>
<evidence type="ECO:0000313" key="7">
    <source>
        <dbReference type="Proteomes" id="UP000525652"/>
    </source>
</evidence>
<evidence type="ECO:0000256" key="3">
    <source>
        <dbReference type="PROSITE-ProRule" id="PRU00169"/>
    </source>
</evidence>
<feature type="domain" description="Response regulatory" evidence="5">
    <location>
        <begin position="4"/>
        <end position="118"/>
    </location>
</feature>
<dbReference type="PROSITE" id="PS50110">
    <property type="entry name" value="RESPONSE_REGULATORY"/>
    <property type="match status" value="1"/>
</dbReference>
<evidence type="ECO:0000313" key="6">
    <source>
        <dbReference type="EMBL" id="MBC2603642.1"/>
    </source>
</evidence>
<dbReference type="GO" id="GO:0006355">
    <property type="term" value="P:regulation of DNA-templated transcription"/>
    <property type="evidence" value="ECO:0007669"/>
    <property type="project" value="InterPro"/>
</dbReference>
<reference evidence="6 7" key="1">
    <citation type="submission" date="2020-07" db="EMBL/GenBank/DDBJ databases">
        <authorList>
            <person name="Feng X."/>
        </authorList>
    </citation>
    <scope>NUCLEOTIDE SEQUENCE [LARGE SCALE GENOMIC DNA]</scope>
    <source>
        <strain evidence="6 7">JCM14086</strain>
    </source>
</reference>
<evidence type="ECO:0000259" key="4">
    <source>
        <dbReference type="PROSITE" id="PS50045"/>
    </source>
</evidence>
<sequence length="446" mass="49724">MDAKILILEDDQAFAEMLVETLEANDLVAEVSLDPTEAIDRVREGDFDILVSDYLMPKLEGTAFIRRVREFNKTIPVVMISAYMGEVEMRQAAQVGVTRILKKPFEMAELIGEVRALLQEGQGDSSSGAERGSRANAEMDYPQPLRFLPAGTLESRRWVQNLWEAFATGSPIFISGDRGFEVDPLVAEVAGWNDSEGGVVSFDFEASELLSSKARSIITRFAGKEPYSRVIVGKGLDELDRSQQRMLNELLGREDSYLRQGGKITFIFPVDSERLSLAEMSMDEGLLETIFGNLVRVPTLQGRYRDIASYLIGPLADPEAPVLNLSPRAVAFLLRYDWPGNYDELVEVRYRLGKRWKSSTLSEEHVRSALEKRLTEPLETVPAPSLQEVLRARQNEVLDGILQSEKKTPGEVLRSVGCSSDVVPASQFPAEQDLLFPELLDTVDAS</sequence>
<dbReference type="Gene3D" id="1.10.8.60">
    <property type="match status" value="1"/>
</dbReference>
<feature type="modified residue" description="4-aspartylphosphate" evidence="3">
    <location>
        <position position="53"/>
    </location>
</feature>
<comment type="caution">
    <text evidence="6">The sequence shown here is derived from an EMBL/GenBank/DDBJ whole genome shotgun (WGS) entry which is preliminary data.</text>
</comment>
<dbReference type="Gene3D" id="3.40.50.2300">
    <property type="match status" value="1"/>
</dbReference>
<gene>
    <name evidence="6" type="ORF">H5P30_17815</name>
</gene>
<dbReference type="InterPro" id="IPR011006">
    <property type="entry name" value="CheY-like_superfamily"/>
</dbReference>
<accession>A0A7X1B154</accession>
<name>A0A7X1B154_9BACT</name>
<dbReference type="Pfam" id="PF00072">
    <property type="entry name" value="Response_reg"/>
    <property type="match status" value="1"/>
</dbReference>
<dbReference type="EMBL" id="JACHVA010000127">
    <property type="protein sequence ID" value="MBC2603642.1"/>
    <property type="molecule type" value="Genomic_DNA"/>
</dbReference>
<organism evidence="6 7">
    <name type="scientific">Puniceicoccus vermicola</name>
    <dbReference type="NCBI Taxonomy" id="388746"/>
    <lineage>
        <taxon>Bacteria</taxon>
        <taxon>Pseudomonadati</taxon>
        <taxon>Verrucomicrobiota</taxon>
        <taxon>Opitutia</taxon>
        <taxon>Puniceicoccales</taxon>
        <taxon>Puniceicoccaceae</taxon>
        <taxon>Puniceicoccus</taxon>
    </lineage>
</organism>
<dbReference type="AlphaFoldDB" id="A0A7X1B154"/>
<dbReference type="CDD" id="cd00156">
    <property type="entry name" value="REC"/>
    <property type="match status" value="1"/>
</dbReference>
<dbReference type="InterPro" id="IPR001789">
    <property type="entry name" value="Sig_transdc_resp-reg_receiver"/>
</dbReference>
<keyword evidence="1 3" id="KW-0597">Phosphoprotein</keyword>
<keyword evidence="7" id="KW-1185">Reference proteome</keyword>
<evidence type="ECO:0000256" key="1">
    <source>
        <dbReference type="ARBA" id="ARBA00022553"/>
    </source>
</evidence>
<dbReference type="PANTHER" id="PTHR44591">
    <property type="entry name" value="STRESS RESPONSE REGULATOR PROTEIN 1"/>
    <property type="match status" value="1"/>
</dbReference>
<feature type="domain" description="Sigma-54 factor interaction" evidence="4">
    <location>
        <begin position="221"/>
        <end position="354"/>
    </location>
</feature>
<evidence type="ECO:0000259" key="5">
    <source>
        <dbReference type="PROSITE" id="PS50110"/>
    </source>
</evidence>
<dbReference type="SMART" id="SM00448">
    <property type="entry name" value="REC"/>
    <property type="match status" value="1"/>
</dbReference>
<dbReference type="PROSITE" id="PS50045">
    <property type="entry name" value="SIGMA54_INTERACT_4"/>
    <property type="match status" value="1"/>
</dbReference>
<proteinExistence type="predicted"/>
<protein>
    <submittedName>
        <fullName evidence="6">Response regulator</fullName>
    </submittedName>
</protein>
<dbReference type="InterPro" id="IPR050595">
    <property type="entry name" value="Bact_response_regulator"/>
</dbReference>
<dbReference type="PANTHER" id="PTHR44591:SF14">
    <property type="entry name" value="PROTEIN PILG"/>
    <property type="match status" value="1"/>
</dbReference>
<dbReference type="RefSeq" id="WP_185694264.1">
    <property type="nucleotide sequence ID" value="NZ_JACHVA010000127.1"/>
</dbReference>
<dbReference type="Proteomes" id="UP000525652">
    <property type="component" value="Unassembled WGS sequence"/>
</dbReference>
<evidence type="ECO:0000256" key="2">
    <source>
        <dbReference type="ARBA" id="ARBA00023012"/>
    </source>
</evidence>